<protein>
    <recommendedName>
        <fullName evidence="1">Dynein heavy chain 3 AAA+ lid domain-containing protein</fullName>
    </recommendedName>
</protein>
<dbReference type="GO" id="GO:0051959">
    <property type="term" value="F:dynein light intermediate chain binding"/>
    <property type="evidence" value="ECO:0007669"/>
    <property type="project" value="InterPro"/>
</dbReference>
<accession>A0A8S3Z8Z9</accession>
<dbReference type="InterPro" id="IPR026983">
    <property type="entry name" value="DHC"/>
</dbReference>
<dbReference type="Pfam" id="PF17857">
    <property type="entry name" value="AAA_lid_1"/>
    <property type="match status" value="1"/>
</dbReference>
<dbReference type="GO" id="GO:0030286">
    <property type="term" value="C:dynein complex"/>
    <property type="evidence" value="ECO:0007669"/>
    <property type="project" value="InterPro"/>
</dbReference>
<evidence type="ECO:0000313" key="3">
    <source>
        <dbReference type="Proteomes" id="UP000678393"/>
    </source>
</evidence>
<reference evidence="2" key="1">
    <citation type="submission" date="2021-04" db="EMBL/GenBank/DDBJ databases">
        <authorList>
            <consortium name="Molecular Ecology Group"/>
        </authorList>
    </citation>
    <scope>NUCLEOTIDE SEQUENCE</scope>
</reference>
<feature type="non-terminal residue" evidence="2">
    <location>
        <position position="1"/>
    </location>
</feature>
<keyword evidence="3" id="KW-1185">Reference proteome</keyword>
<sequence>YDLKDTSKITLVDLQFMAAMGPPGGARSSVTLRFTRHFSVVSMNPFSDETLLKIFNTIVATYMKMEEYNMEYMGLGLSFVLGTMEVYKGAMANLLPTPNKSHYVFNLRDFSRVILGVCLIKRNDVIDKTTFIRLWVHEVFRVFYDRLTDDADRTWLFSMVTKFVVNNVKFKLDQVFGKLTQPEDNGR</sequence>
<evidence type="ECO:0000313" key="2">
    <source>
        <dbReference type="EMBL" id="CAG5123506.1"/>
    </source>
</evidence>
<dbReference type="Gene3D" id="1.20.920.30">
    <property type="match status" value="1"/>
</dbReference>
<feature type="domain" description="Dynein heavy chain 3 AAA+ lid" evidence="1">
    <location>
        <begin position="90"/>
        <end position="162"/>
    </location>
</feature>
<dbReference type="EMBL" id="CAJHNH020001546">
    <property type="protein sequence ID" value="CAG5123506.1"/>
    <property type="molecule type" value="Genomic_DNA"/>
</dbReference>
<feature type="non-terminal residue" evidence="2">
    <location>
        <position position="187"/>
    </location>
</feature>
<dbReference type="Pfam" id="PF12775">
    <property type="entry name" value="AAA_7"/>
    <property type="match status" value="1"/>
</dbReference>
<organism evidence="2 3">
    <name type="scientific">Candidula unifasciata</name>
    <dbReference type="NCBI Taxonomy" id="100452"/>
    <lineage>
        <taxon>Eukaryota</taxon>
        <taxon>Metazoa</taxon>
        <taxon>Spiralia</taxon>
        <taxon>Lophotrochozoa</taxon>
        <taxon>Mollusca</taxon>
        <taxon>Gastropoda</taxon>
        <taxon>Heterobranchia</taxon>
        <taxon>Euthyneura</taxon>
        <taxon>Panpulmonata</taxon>
        <taxon>Eupulmonata</taxon>
        <taxon>Stylommatophora</taxon>
        <taxon>Helicina</taxon>
        <taxon>Helicoidea</taxon>
        <taxon>Geomitridae</taxon>
        <taxon>Candidula</taxon>
    </lineage>
</organism>
<proteinExistence type="predicted"/>
<dbReference type="Proteomes" id="UP000678393">
    <property type="component" value="Unassembled WGS sequence"/>
</dbReference>
<dbReference type="InterPro" id="IPR041589">
    <property type="entry name" value="DNAH3_AAA_lid_1"/>
</dbReference>
<dbReference type="FunFam" id="1.20.920.30:FF:000002">
    <property type="entry name" value="Dynein axonemal heavy chain 3"/>
    <property type="match status" value="1"/>
</dbReference>
<dbReference type="OrthoDB" id="5593012at2759"/>
<dbReference type="PANTHER" id="PTHR22878">
    <property type="entry name" value="DYNEIN HEAVY CHAIN 6, AXONEMAL-LIKE-RELATED"/>
    <property type="match status" value="1"/>
</dbReference>
<name>A0A8S3Z8Z9_9EUPU</name>
<comment type="caution">
    <text evidence="2">The sequence shown here is derived from an EMBL/GenBank/DDBJ whole genome shotgun (WGS) entry which is preliminary data.</text>
</comment>
<dbReference type="InterPro" id="IPR027417">
    <property type="entry name" value="P-loop_NTPase"/>
</dbReference>
<dbReference type="SUPFAM" id="SSF52540">
    <property type="entry name" value="P-loop containing nucleoside triphosphate hydrolases"/>
    <property type="match status" value="1"/>
</dbReference>
<dbReference type="PANTHER" id="PTHR22878:SF70">
    <property type="entry name" value="DYNEIN HEAVY CHAIN 2, AXONEMAL"/>
    <property type="match status" value="1"/>
</dbReference>
<dbReference type="GO" id="GO:0007018">
    <property type="term" value="P:microtubule-based movement"/>
    <property type="evidence" value="ECO:0007669"/>
    <property type="project" value="InterPro"/>
</dbReference>
<dbReference type="AlphaFoldDB" id="A0A8S3Z8Z9"/>
<evidence type="ECO:0000259" key="1">
    <source>
        <dbReference type="Pfam" id="PF17857"/>
    </source>
</evidence>
<dbReference type="Gene3D" id="3.40.50.300">
    <property type="entry name" value="P-loop containing nucleotide triphosphate hydrolases"/>
    <property type="match status" value="1"/>
</dbReference>
<gene>
    <name evidence="2" type="ORF">CUNI_LOCUS9064</name>
</gene>
<dbReference type="GO" id="GO:0045505">
    <property type="term" value="F:dynein intermediate chain binding"/>
    <property type="evidence" value="ECO:0007669"/>
    <property type="project" value="InterPro"/>
</dbReference>